<proteinExistence type="inferred from homology"/>
<evidence type="ECO:0000256" key="4">
    <source>
        <dbReference type="ARBA" id="ARBA00023172"/>
    </source>
</evidence>
<dbReference type="AlphaFoldDB" id="A0A1B9IU78"/>
<feature type="compositionally biased region" description="Basic and acidic residues" evidence="8">
    <location>
        <begin position="441"/>
        <end position="453"/>
    </location>
</feature>
<keyword evidence="4" id="KW-0233">DNA recombination</keyword>
<evidence type="ECO:0000256" key="6">
    <source>
        <dbReference type="ARBA" id="ARBA00023242"/>
    </source>
</evidence>
<feature type="compositionally biased region" description="Low complexity" evidence="8">
    <location>
        <begin position="373"/>
        <end position="386"/>
    </location>
</feature>
<reference evidence="9 10" key="1">
    <citation type="submission" date="2013-07" db="EMBL/GenBank/DDBJ databases">
        <title>The Genome Sequence of Kwoniella mangroviensis CBS10435.</title>
        <authorList>
            <consortium name="The Broad Institute Genome Sequencing Platform"/>
            <person name="Cuomo C."/>
            <person name="Litvintseva A."/>
            <person name="Chen Y."/>
            <person name="Heitman J."/>
            <person name="Sun S."/>
            <person name="Springer D."/>
            <person name="Dromer F."/>
            <person name="Young S.K."/>
            <person name="Zeng Q."/>
            <person name="Gargeya S."/>
            <person name="Fitzgerald M."/>
            <person name="Abouelleil A."/>
            <person name="Alvarado L."/>
            <person name="Berlin A.M."/>
            <person name="Chapman S.B."/>
            <person name="Dewar J."/>
            <person name="Goldberg J."/>
            <person name="Griggs A."/>
            <person name="Gujja S."/>
            <person name="Hansen M."/>
            <person name="Howarth C."/>
            <person name="Imamovic A."/>
            <person name="Larimer J."/>
            <person name="McCowan C."/>
            <person name="Murphy C."/>
            <person name="Pearson M."/>
            <person name="Priest M."/>
            <person name="Roberts A."/>
            <person name="Saif S."/>
            <person name="Shea T."/>
            <person name="Sykes S."/>
            <person name="Wortman J."/>
            <person name="Nusbaum C."/>
            <person name="Birren B."/>
        </authorList>
    </citation>
    <scope>NUCLEOTIDE SEQUENCE [LARGE SCALE GENOMIC DNA]</scope>
    <source>
        <strain evidence="9 10">CBS 10435</strain>
    </source>
</reference>
<dbReference type="Pfam" id="PF09494">
    <property type="entry name" value="Slx4"/>
    <property type="match status" value="1"/>
</dbReference>
<evidence type="ECO:0000256" key="3">
    <source>
        <dbReference type="ARBA" id="ARBA00022763"/>
    </source>
</evidence>
<organism evidence="9 10">
    <name type="scientific">Kwoniella mangroviensis CBS 10435</name>
    <dbReference type="NCBI Taxonomy" id="1331196"/>
    <lineage>
        <taxon>Eukaryota</taxon>
        <taxon>Fungi</taxon>
        <taxon>Dikarya</taxon>
        <taxon>Basidiomycota</taxon>
        <taxon>Agaricomycotina</taxon>
        <taxon>Tremellomycetes</taxon>
        <taxon>Tremellales</taxon>
        <taxon>Cryptococcaceae</taxon>
        <taxon>Kwoniella</taxon>
    </lineage>
</organism>
<comment type="subcellular location">
    <subcellularLocation>
        <location evidence="1">Nucleus</location>
    </subcellularLocation>
</comment>
<keyword evidence="6" id="KW-0539">Nucleus</keyword>
<evidence type="ECO:0000256" key="5">
    <source>
        <dbReference type="ARBA" id="ARBA00023204"/>
    </source>
</evidence>
<keyword evidence="10" id="KW-1185">Reference proteome</keyword>
<reference evidence="10" key="2">
    <citation type="submission" date="2013-12" db="EMBL/GenBank/DDBJ databases">
        <title>Evolution of pathogenesis and genome organization in the Tremellales.</title>
        <authorList>
            <person name="Cuomo C."/>
            <person name="Litvintseva A."/>
            <person name="Heitman J."/>
            <person name="Chen Y."/>
            <person name="Sun S."/>
            <person name="Springer D."/>
            <person name="Dromer F."/>
            <person name="Young S."/>
            <person name="Zeng Q."/>
            <person name="Chapman S."/>
            <person name="Gujja S."/>
            <person name="Saif S."/>
            <person name="Birren B."/>
        </authorList>
    </citation>
    <scope>NUCLEOTIDE SEQUENCE [LARGE SCALE GENOMIC DNA]</scope>
    <source>
        <strain evidence="10">CBS 10435</strain>
    </source>
</reference>
<feature type="compositionally biased region" description="Acidic residues" evidence="8">
    <location>
        <begin position="546"/>
        <end position="558"/>
    </location>
</feature>
<feature type="region of interest" description="Disordered" evidence="8">
    <location>
        <begin position="304"/>
        <end position="470"/>
    </location>
</feature>
<accession>A0A1B9IU78</accession>
<dbReference type="Proteomes" id="UP000092583">
    <property type="component" value="Unassembled WGS sequence"/>
</dbReference>
<protein>
    <recommendedName>
        <fullName evidence="7">Structure-specific endonuclease subunit SLX4</fullName>
    </recommendedName>
</protein>
<evidence type="ECO:0000313" key="9">
    <source>
        <dbReference type="EMBL" id="OCF59067.1"/>
    </source>
</evidence>
<feature type="compositionally biased region" description="Acidic residues" evidence="8">
    <location>
        <begin position="617"/>
        <end position="653"/>
    </location>
</feature>
<sequence length="892" mass="98831">MAPPSLSQHPSTSSTSSDEPIYIPPPSSKAVPGPSTHLSLPKRSKAEPKSLVTLDDDDEEDEDEPVFVGTKISNLVQKYKLNHDVLGDRVRSSSSSTSGSPSAAPSTSKSSKKEIKVNSRSTSDTSSRKGKSKGKSKINQPITIIDGEETECTQLQQQPSLPLLSDLALVPLPVPDWLGRTAILLPLDSCVVCKIRFKKTDSGAAKWRHISTCRPPLYRPPNPPPDLKNLINEGLLHGQSKSTEPTSLLDLHVRRSNSLEDVSSPNNKGKKKSILGLKSFTSVKATHERLEDDWEKQVRSRLKEFIGDSSPPPEPEFELGSISKTPSPKTSPSKRKLKGTEPRSDTEDEMDLYLPSTQSLGESSLAQMYAKQSPSGSPSGSPSKSPITPVDSPERQSEDEEHAEFDLPLPPSSQKRQFSQREEFDPDEEGNDFSCMDENPEEKGEGGVGDRTKKPFRGWGDPRVDEDLSHNEIDNDERLFALGWGGGGTPIGRTGGWTGRFALSSIRSTTPTPRASISTMRRRGQSTTPTPAQIVYTIPSSSPEIETIDQNEDEDNWGDEAVLSWDGAQGGDGHEERDNEDDQAISVSSVAPSEAGLDEEEEDEEEWGRDAYLEWAWDGDDVNEEDEAEGLSATSDDEPMPDPDAENADENEGVGEVKTTAQLIQRGMPDYCTWELKKLQKLVTGYGFRTSNDHQALEKIAMECWKAINPTLLHPTAHDEPKSKTSSTSRKSGEKDPTDVASRQKERERESSISSADVPLAQVKSKKGKSKSTAINVKDSQEEPLTTSTRRHDKTKAKAKEKDQEREEPKGKGKVTYEDLSKMFYRLIMDDQELYLRILRYEPISFDELISKSIASGIDKEKRGWKKDLKRYLDLQSISFFTEDPTGQRRRH</sequence>
<feature type="compositionally biased region" description="Basic and acidic residues" evidence="8">
    <location>
        <begin position="796"/>
        <end position="814"/>
    </location>
</feature>
<dbReference type="GO" id="GO:0006281">
    <property type="term" value="P:DNA repair"/>
    <property type="evidence" value="ECO:0007669"/>
    <property type="project" value="UniProtKB-KW"/>
</dbReference>
<dbReference type="EMBL" id="KI669461">
    <property type="protein sequence ID" value="OCF59067.1"/>
    <property type="molecule type" value="Genomic_DNA"/>
</dbReference>
<dbReference type="OrthoDB" id="5576441at2759"/>
<dbReference type="GO" id="GO:0006260">
    <property type="term" value="P:DNA replication"/>
    <property type="evidence" value="ECO:0007669"/>
    <property type="project" value="InterPro"/>
</dbReference>
<feature type="compositionally biased region" description="Low complexity" evidence="8">
    <location>
        <begin position="1"/>
        <end position="17"/>
    </location>
</feature>
<dbReference type="GO" id="GO:0006310">
    <property type="term" value="P:DNA recombination"/>
    <property type="evidence" value="ECO:0007669"/>
    <property type="project" value="UniProtKB-KW"/>
</dbReference>
<feature type="compositionally biased region" description="Polar residues" evidence="8">
    <location>
        <begin position="505"/>
        <end position="531"/>
    </location>
</feature>
<feature type="compositionally biased region" description="Acidic residues" evidence="8">
    <location>
        <begin position="596"/>
        <end position="607"/>
    </location>
</feature>
<dbReference type="InterPro" id="IPR018574">
    <property type="entry name" value="Structure-sp_endonuc_su_Slx4"/>
</dbReference>
<evidence type="ECO:0000313" key="10">
    <source>
        <dbReference type="Proteomes" id="UP000092583"/>
    </source>
</evidence>
<feature type="region of interest" description="Disordered" evidence="8">
    <location>
        <begin position="87"/>
        <end position="142"/>
    </location>
</feature>
<name>A0A1B9IU78_9TREE</name>
<feature type="compositionally biased region" description="Polar residues" evidence="8">
    <location>
        <begin position="355"/>
        <end position="372"/>
    </location>
</feature>
<evidence type="ECO:0000256" key="8">
    <source>
        <dbReference type="SAM" id="MobiDB-lite"/>
    </source>
</evidence>
<feature type="region of interest" description="Disordered" evidence="8">
    <location>
        <begin position="503"/>
        <end position="660"/>
    </location>
</feature>
<feature type="region of interest" description="Disordered" evidence="8">
    <location>
        <begin position="712"/>
        <end position="814"/>
    </location>
</feature>
<feature type="compositionally biased region" description="Low complexity" evidence="8">
    <location>
        <begin position="92"/>
        <end position="109"/>
    </location>
</feature>
<keyword evidence="3" id="KW-0227">DNA damage</keyword>
<feature type="region of interest" description="Disordered" evidence="8">
    <location>
        <begin position="1"/>
        <end position="73"/>
    </location>
</feature>
<dbReference type="GO" id="GO:0033557">
    <property type="term" value="C:Slx1-Slx4 complex"/>
    <property type="evidence" value="ECO:0007669"/>
    <property type="project" value="InterPro"/>
</dbReference>
<feature type="compositionally biased region" description="Acidic residues" evidence="8">
    <location>
        <begin position="54"/>
        <end position="65"/>
    </location>
</feature>
<evidence type="ECO:0000256" key="7">
    <source>
        <dbReference type="ARBA" id="ARBA00029496"/>
    </source>
</evidence>
<comment type="similarity">
    <text evidence="2">Belongs to the SLX4 family.</text>
</comment>
<feature type="compositionally biased region" description="Basic and acidic residues" evidence="8">
    <location>
        <begin position="731"/>
        <end position="751"/>
    </location>
</feature>
<gene>
    <name evidence="9" type="ORF">L486_03566</name>
</gene>
<dbReference type="STRING" id="1331196.A0A1B9IU78"/>
<evidence type="ECO:0000256" key="1">
    <source>
        <dbReference type="ARBA" id="ARBA00004123"/>
    </source>
</evidence>
<evidence type="ECO:0000256" key="2">
    <source>
        <dbReference type="ARBA" id="ARBA00006661"/>
    </source>
</evidence>
<feature type="compositionally biased region" description="Basic and acidic residues" evidence="8">
    <location>
        <begin position="460"/>
        <end position="470"/>
    </location>
</feature>
<keyword evidence="5" id="KW-0234">DNA repair</keyword>